<comment type="caution">
    <text evidence="2">The sequence shown here is derived from an EMBL/GenBank/DDBJ whole genome shotgun (WGS) entry which is preliminary data.</text>
</comment>
<proteinExistence type="predicted"/>
<sequence length="95" mass="10513">MVDNKARGNEGENGVIPTGPEWRSKVVAKPPELVAKFPDMGYKEGMTVIATGPRGEKVLTIHKHLGNGKYQLKDGDKVQTKVYDEADIRDHNKLV</sequence>
<dbReference type="EMBL" id="JAACFV010000051">
    <property type="protein sequence ID" value="KAF7508636.1"/>
    <property type="molecule type" value="Genomic_DNA"/>
</dbReference>
<feature type="region of interest" description="Disordered" evidence="1">
    <location>
        <begin position="1"/>
        <end position="21"/>
    </location>
</feature>
<reference evidence="2" key="1">
    <citation type="submission" date="2020-02" db="EMBL/GenBank/DDBJ databases">
        <authorList>
            <person name="Palmer J.M."/>
        </authorList>
    </citation>
    <scope>NUCLEOTIDE SEQUENCE</scope>
    <source>
        <strain evidence="2">EPUS1.4</strain>
        <tissue evidence="2">Thallus</tissue>
    </source>
</reference>
<name>A0A8H7AK87_9EURO</name>
<dbReference type="AlphaFoldDB" id="A0A8H7AK87"/>
<evidence type="ECO:0000313" key="2">
    <source>
        <dbReference type="EMBL" id="KAF7508636.1"/>
    </source>
</evidence>
<protein>
    <submittedName>
        <fullName evidence="2">Uncharacterized protein</fullName>
    </submittedName>
</protein>
<feature type="compositionally biased region" description="Basic and acidic residues" evidence="1">
    <location>
        <begin position="1"/>
        <end position="10"/>
    </location>
</feature>
<evidence type="ECO:0000256" key="1">
    <source>
        <dbReference type="SAM" id="MobiDB-lite"/>
    </source>
</evidence>
<gene>
    <name evidence="2" type="ORF">GJ744_009028</name>
</gene>
<organism evidence="2 3">
    <name type="scientific">Endocarpon pusillum</name>
    <dbReference type="NCBI Taxonomy" id="364733"/>
    <lineage>
        <taxon>Eukaryota</taxon>
        <taxon>Fungi</taxon>
        <taxon>Dikarya</taxon>
        <taxon>Ascomycota</taxon>
        <taxon>Pezizomycotina</taxon>
        <taxon>Eurotiomycetes</taxon>
        <taxon>Chaetothyriomycetidae</taxon>
        <taxon>Verrucariales</taxon>
        <taxon>Verrucariaceae</taxon>
        <taxon>Endocarpon</taxon>
    </lineage>
</organism>
<evidence type="ECO:0000313" key="3">
    <source>
        <dbReference type="Proteomes" id="UP000606974"/>
    </source>
</evidence>
<dbReference type="Proteomes" id="UP000606974">
    <property type="component" value="Unassembled WGS sequence"/>
</dbReference>
<accession>A0A8H7AK87</accession>
<keyword evidence="3" id="KW-1185">Reference proteome</keyword>